<dbReference type="Gene3D" id="1.10.10.10">
    <property type="entry name" value="Winged helix-like DNA-binding domain superfamily/Winged helix DNA-binding domain"/>
    <property type="match status" value="1"/>
</dbReference>
<evidence type="ECO:0000313" key="5">
    <source>
        <dbReference type="Proteomes" id="UP001589654"/>
    </source>
</evidence>
<sequence>MSENKEETLLYNIALSLIPNLGPYAFKNIISYCGSAQHFLTMPAGKAAKIPGIGLKLLEGRKKKDQYLKKAEEIINDTHINDLQIHTYMEKSYPSRLKSFVDAPVLLFSKGQMDLNPPKTIGIVGTRNASEYGKNITRKIVEDLAPYKPTIISGLAYGIDIESHRAALINELPTIGVLGASLDNIYPAPHKVTAQSMMANGGLLTEYKMGTNIHAKNFPARNRIIAALSDALIVVEAAKKGGALITAEISHSYNREVFAVPGNLQNTYSEGCNNLIRNMKAGIYMGAKDIEEALSWTKEKEGSIHGKANKKINLSQFSPSEKTILQTLSDAQSLEIDRLSWQTQIPVSQLASLLLNLEFQGLVKSLPGKKYSII</sequence>
<dbReference type="InterPro" id="IPR036388">
    <property type="entry name" value="WH-like_DNA-bd_sf"/>
</dbReference>
<accession>A0ABV5J0M7</accession>
<dbReference type="EMBL" id="JBHMEW010000007">
    <property type="protein sequence ID" value="MFB9210368.1"/>
    <property type="molecule type" value="Genomic_DNA"/>
</dbReference>
<dbReference type="InterPro" id="IPR010994">
    <property type="entry name" value="RuvA_2-like"/>
</dbReference>
<dbReference type="PANTHER" id="PTHR43022:SF1">
    <property type="entry name" value="PROTEIN SMF"/>
    <property type="match status" value="1"/>
</dbReference>
<name>A0ABV5J0M7_9BACT</name>
<protein>
    <submittedName>
        <fullName evidence="4">DNA-processing protein DprA</fullName>
    </submittedName>
</protein>
<dbReference type="Proteomes" id="UP001589654">
    <property type="component" value="Unassembled WGS sequence"/>
</dbReference>
<dbReference type="Gene3D" id="3.40.50.450">
    <property type="match status" value="1"/>
</dbReference>
<proteinExistence type="inferred from homology"/>
<dbReference type="InterPro" id="IPR057666">
    <property type="entry name" value="DrpA_SLOG"/>
</dbReference>
<feature type="domain" description="Smf/DprA SLOG" evidence="2">
    <location>
        <begin position="85"/>
        <end position="294"/>
    </location>
</feature>
<dbReference type="Pfam" id="PF02481">
    <property type="entry name" value="DNA_processg_A"/>
    <property type="match status" value="1"/>
</dbReference>
<evidence type="ECO:0000259" key="3">
    <source>
        <dbReference type="Pfam" id="PF17782"/>
    </source>
</evidence>
<organism evidence="4 5">
    <name type="scientific">Echinicola jeungdonensis</name>
    <dbReference type="NCBI Taxonomy" id="709343"/>
    <lineage>
        <taxon>Bacteria</taxon>
        <taxon>Pseudomonadati</taxon>
        <taxon>Bacteroidota</taxon>
        <taxon>Cytophagia</taxon>
        <taxon>Cytophagales</taxon>
        <taxon>Cyclobacteriaceae</taxon>
        <taxon>Echinicola</taxon>
    </lineage>
</organism>
<evidence type="ECO:0000313" key="4">
    <source>
        <dbReference type="EMBL" id="MFB9210368.1"/>
    </source>
</evidence>
<evidence type="ECO:0000256" key="1">
    <source>
        <dbReference type="ARBA" id="ARBA00006525"/>
    </source>
</evidence>
<comment type="caution">
    <text evidence="4">The sequence shown here is derived from an EMBL/GenBank/DDBJ whole genome shotgun (WGS) entry which is preliminary data.</text>
</comment>
<gene>
    <name evidence="4" type="primary">dprA</name>
    <name evidence="4" type="ORF">ACFFUR_00990</name>
</gene>
<dbReference type="Pfam" id="PF17782">
    <property type="entry name" value="WHD_DprA"/>
    <property type="match status" value="1"/>
</dbReference>
<reference evidence="4 5" key="1">
    <citation type="submission" date="2024-09" db="EMBL/GenBank/DDBJ databases">
        <authorList>
            <person name="Sun Q."/>
            <person name="Mori K."/>
        </authorList>
    </citation>
    <scope>NUCLEOTIDE SEQUENCE [LARGE SCALE GENOMIC DNA]</scope>
    <source>
        <strain evidence="4 5">CECT 7682</strain>
    </source>
</reference>
<dbReference type="InterPro" id="IPR003488">
    <property type="entry name" value="DprA"/>
</dbReference>
<comment type="similarity">
    <text evidence="1">Belongs to the DprA/Smf family.</text>
</comment>
<evidence type="ECO:0000259" key="2">
    <source>
        <dbReference type="Pfam" id="PF02481"/>
    </source>
</evidence>
<dbReference type="PANTHER" id="PTHR43022">
    <property type="entry name" value="PROTEIN SMF"/>
    <property type="match status" value="1"/>
</dbReference>
<feature type="domain" description="DprA winged helix" evidence="3">
    <location>
        <begin position="318"/>
        <end position="369"/>
    </location>
</feature>
<keyword evidence="5" id="KW-1185">Reference proteome</keyword>
<dbReference type="SUPFAM" id="SSF102405">
    <property type="entry name" value="MCP/YpsA-like"/>
    <property type="match status" value="1"/>
</dbReference>
<dbReference type="RefSeq" id="WP_290246234.1">
    <property type="nucleotide sequence ID" value="NZ_JAUFQT010000001.1"/>
</dbReference>
<dbReference type="SUPFAM" id="SSF47781">
    <property type="entry name" value="RuvA domain 2-like"/>
    <property type="match status" value="1"/>
</dbReference>
<dbReference type="InterPro" id="IPR041614">
    <property type="entry name" value="DprA_WH"/>
</dbReference>
<dbReference type="NCBIfam" id="TIGR00732">
    <property type="entry name" value="dprA"/>
    <property type="match status" value="1"/>
</dbReference>